<reference evidence="3 4" key="1">
    <citation type="submission" date="2017-07" db="EMBL/GenBank/DDBJ databases">
        <title>Thauera sp. KNDSS-Mac4 genome sequence and assembly.</title>
        <authorList>
            <person name="Mayilraj S."/>
        </authorList>
    </citation>
    <scope>NUCLEOTIDE SEQUENCE [LARGE SCALE GENOMIC DNA]</scope>
    <source>
        <strain evidence="3 4">KNDSS-Mac4</strain>
    </source>
</reference>
<evidence type="ECO:0000313" key="3">
    <source>
        <dbReference type="EMBL" id="OYD52988.1"/>
    </source>
</evidence>
<evidence type="ECO:0000256" key="1">
    <source>
        <dbReference type="SAM" id="MobiDB-lite"/>
    </source>
</evidence>
<evidence type="ECO:0000313" key="4">
    <source>
        <dbReference type="Proteomes" id="UP000215181"/>
    </source>
</evidence>
<comment type="caution">
    <text evidence="3">The sequence shown here is derived from an EMBL/GenBank/DDBJ whole genome shotgun (WGS) entry which is preliminary data.</text>
</comment>
<dbReference type="InterPro" id="IPR000943">
    <property type="entry name" value="RNA_pol_sigma70"/>
</dbReference>
<dbReference type="InterPro" id="IPR036388">
    <property type="entry name" value="WH-like_DNA-bd_sf"/>
</dbReference>
<evidence type="ECO:0000259" key="2">
    <source>
        <dbReference type="Pfam" id="PF04545"/>
    </source>
</evidence>
<protein>
    <recommendedName>
        <fullName evidence="2">RNA polymerase sigma-70 region 4 domain-containing protein</fullName>
    </recommendedName>
</protein>
<dbReference type="Gene3D" id="1.10.10.10">
    <property type="entry name" value="Winged helix-like DNA-binding domain superfamily/Winged helix DNA-binding domain"/>
    <property type="match status" value="1"/>
</dbReference>
<dbReference type="Proteomes" id="UP000215181">
    <property type="component" value="Unassembled WGS sequence"/>
</dbReference>
<dbReference type="InterPro" id="IPR013324">
    <property type="entry name" value="RNA_pol_sigma_r3/r4-like"/>
</dbReference>
<dbReference type="GO" id="GO:0003700">
    <property type="term" value="F:DNA-binding transcription factor activity"/>
    <property type="evidence" value="ECO:0007669"/>
    <property type="project" value="InterPro"/>
</dbReference>
<dbReference type="EMBL" id="NOIH01000022">
    <property type="protein sequence ID" value="OYD52988.1"/>
    <property type="molecule type" value="Genomic_DNA"/>
</dbReference>
<name>A0A235EVB1_9RHOO</name>
<feature type="domain" description="RNA polymerase sigma-70 region 4" evidence="2">
    <location>
        <begin position="95"/>
        <end position="134"/>
    </location>
</feature>
<feature type="compositionally biased region" description="Polar residues" evidence="1">
    <location>
        <begin position="18"/>
        <end position="28"/>
    </location>
</feature>
<proteinExistence type="predicted"/>
<dbReference type="InterPro" id="IPR007630">
    <property type="entry name" value="RNA_pol_sigma70_r4"/>
</dbReference>
<feature type="region of interest" description="Disordered" evidence="1">
    <location>
        <begin position="1"/>
        <end position="35"/>
    </location>
</feature>
<sequence>MPRARWLVGSAGDDRSALQRTTDGSTTVKRPGSESLPTQATLLHGAPAAPIVDLARNSGGNIRTVRDEIVAIASWLAEPNARRRTCDPLLLAESTARNARIFAQRYGSNGEDRTLEAIGMRFGVTRERVRQICAKMLGRSSGVRFSGGRFATPVIDQLIADIQPLLPATF</sequence>
<keyword evidence="4" id="KW-1185">Reference proteome</keyword>
<dbReference type="OrthoDB" id="8859755at2"/>
<dbReference type="GO" id="GO:0006352">
    <property type="term" value="P:DNA-templated transcription initiation"/>
    <property type="evidence" value="ECO:0007669"/>
    <property type="project" value="InterPro"/>
</dbReference>
<dbReference type="Pfam" id="PF04545">
    <property type="entry name" value="Sigma70_r4"/>
    <property type="match status" value="1"/>
</dbReference>
<gene>
    <name evidence="3" type="ORF">CGK74_15285</name>
</gene>
<dbReference type="SUPFAM" id="SSF88659">
    <property type="entry name" value="Sigma3 and sigma4 domains of RNA polymerase sigma factors"/>
    <property type="match status" value="1"/>
</dbReference>
<dbReference type="PRINTS" id="PR00046">
    <property type="entry name" value="SIGMA70FCT"/>
</dbReference>
<organism evidence="3 4">
    <name type="scientific">Thauera propionica</name>
    <dbReference type="NCBI Taxonomy" id="2019431"/>
    <lineage>
        <taxon>Bacteria</taxon>
        <taxon>Pseudomonadati</taxon>
        <taxon>Pseudomonadota</taxon>
        <taxon>Betaproteobacteria</taxon>
        <taxon>Rhodocyclales</taxon>
        <taxon>Zoogloeaceae</taxon>
        <taxon>Thauera</taxon>
    </lineage>
</organism>
<dbReference type="AlphaFoldDB" id="A0A235EVB1"/>
<accession>A0A235EVB1</accession>